<keyword evidence="3" id="KW-1185">Reference proteome</keyword>
<dbReference type="PANTHER" id="PTHR34374">
    <property type="entry name" value="LARGE RIBOSOMAL RNA SUBUNIT ACCUMULATION PROTEIN YCED HOMOLOG 1, CHLOROPLASTIC"/>
    <property type="match status" value="1"/>
</dbReference>
<protein>
    <recommendedName>
        <fullName evidence="4">DUF177 domain-containing protein</fullName>
    </recommendedName>
</protein>
<evidence type="ECO:0008006" key="4">
    <source>
        <dbReference type="Google" id="ProtNLM"/>
    </source>
</evidence>
<proteinExistence type="predicted"/>
<organism evidence="2 3">
    <name type="scientific">Megalodesulfovibrio gigas (strain ATCC 19364 / DSM 1382 / NCIMB 9332 / VKM B-1759)</name>
    <name type="common">Desulfovibrio gigas</name>
    <dbReference type="NCBI Taxonomy" id="1121448"/>
    <lineage>
        <taxon>Bacteria</taxon>
        <taxon>Pseudomonadati</taxon>
        <taxon>Thermodesulfobacteriota</taxon>
        <taxon>Desulfovibrionia</taxon>
        <taxon>Desulfovibrionales</taxon>
        <taxon>Desulfovibrionaceae</taxon>
        <taxon>Megalodesulfovibrio</taxon>
    </lineage>
</organism>
<evidence type="ECO:0000256" key="1">
    <source>
        <dbReference type="SAM" id="MobiDB-lite"/>
    </source>
</evidence>
<dbReference type="HOGENOM" id="CLU_100236_1_0_7"/>
<reference evidence="3" key="2">
    <citation type="submission" date="2013-07" db="EMBL/GenBank/DDBJ databases">
        <authorList>
            <person name="Morais-Silva F.O."/>
            <person name="Rezende A.M."/>
            <person name="Pimentel C."/>
            <person name="Resende D.M."/>
            <person name="Santos C.I."/>
            <person name="Clemente C."/>
            <person name="de Oliveira L.M."/>
            <person name="da Silva S.M."/>
            <person name="Costa D.A."/>
            <person name="Varela-Raposo A."/>
            <person name="Horacio E.C.A."/>
            <person name="Matos M."/>
            <person name="Flores O."/>
            <person name="Ruiz J.C."/>
            <person name="Rodrigues-Pousada C."/>
        </authorList>
    </citation>
    <scope>NUCLEOTIDE SEQUENCE [LARGE SCALE GENOMIC DNA]</scope>
    <source>
        <strain evidence="3">ATCC 19364 / DSM 1382 / NCIMB 9332 / VKM B-1759</strain>
    </source>
</reference>
<dbReference type="STRING" id="1121448.DGI_1920"/>
<dbReference type="PANTHER" id="PTHR34374:SF1">
    <property type="entry name" value="LARGE RIBOSOMAL RNA SUBUNIT ACCUMULATION PROTEIN YCED HOMOLOG 1, CHLOROPLASTIC"/>
    <property type="match status" value="1"/>
</dbReference>
<dbReference type="AlphaFoldDB" id="T2GAU7"/>
<dbReference type="EMBL" id="CP006585">
    <property type="protein sequence ID" value="AGW13700.1"/>
    <property type="molecule type" value="Genomic_DNA"/>
</dbReference>
<name>T2GAU7_MEGG1</name>
<dbReference type="InterPro" id="IPR003772">
    <property type="entry name" value="YceD"/>
</dbReference>
<accession>T2GAU7</accession>
<dbReference type="PATRIC" id="fig|1121448.10.peg.1877"/>
<dbReference type="Proteomes" id="UP000016587">
    <property type="component" value="Chromosome"/>
</dbReference>
<dbReference type="eggNOG" id="COG1399">
    <property type="taxonomic scope" value="Bacteria"/>
</dbReference>
<dbReference type="Pfam" id="PF02620">
    <property type="entry name" value="YceD"/>
    <property type="match status" value="1"/>
</dbReference>
<reference evidence="2 3" key="1">
    <citation type="journal article" date="2013" name="J. Bacteriol.">
        <title>Roles of HynAB and Ech, the only two hydrogenases found in the model sulfate reducer Desulfovibrio gigas.</title>
        <authorList>
            <person name="Morais-Silva F.O."/>
            <person name="Santos C.I."/>
            <person name="Rodrigues R."/>
            <person name="Pereira I.A."/>
            <person name="Rodrigues-Pousada C."/>
        </authorList>
    </citation>
    <scope>NUCLEOTIDE SEQUENCE [LARGE SCALE GENOMIC DNA]</scope>
    <source>
        <strain evidence="3">ATCC 19364 / DSM 1382 / NCIMB 9332 / VKM B-1759</strain>
    </source>
</reference>
<dbReference type="KEGG" id="dgg:DGI_1920"/>
<feature type="region of interest" description="Disordered" evidence="1">
    <location>
        <begin position="103"/>
        <end position="123"/>
    </location>
</feature>
<gene>
    <name evidence="2" type="ORF">DGI_1920</name>
</gene>
<evidence type="ECO:0000313" key="3">
    <source>
        <dbReference type="Proteomes" id="UP000016587"/>
    </source>
</evidence>
<evidence type="ECO:0000313" key="2">
    <source>
        <dbReference type="EMBL" id="AGW13700.1"/>
    </source>
</evidence>
<dbReference type="OrthoDB" id="9790372at2"/>
<sequence>MRSTWLPLHDLPAEGRDFSFPDTTLWSDIWEDFAMPCRMGQPLRADLHLTVHDALAGGGVHIRGKMSGSVLLTCDRCAEDAEAVFDVALDDYEALEGDEEEVLGDAGGKSARAPEAAQEDPVPDLLRQGPSGLEFDVQGYLWQQFMLALPTKPLCAPQCKGLCPHCGTNRNVEQCHCQRDEGDSRLAVLRQLKRS</sequence>